<evidence type="ECO:0000256" key="1">
    <source>
        <dbReference type="SAM" id="MobiDB-lite"/>
    </source>
</evidence>
<dbReference type="AlphaFoldDB" id="A0A830HN59"/>
<comment type="caution">
    <text evidence="2">The sequence shown here is derived from an EMBL/GenBank/DDBJ whole genome shotgun (WGS) entry which is preliminary data.</text>
</comment>
<sequence length="219" mass="23378">MQDTNSLASHLHAYGVPPHVAARLVHITTSLAPFVSDEDLISLGIDTIGARRRVMHAFAALAKNTQTTKKGKGAAPASARQTTLHAFQHNAVVCADGVVWEPPQEETTLTQTEERGGHDACGDGAHDGGGEPAYLGVGGDDGGDDIQPSPGHMRMRPSRLRTRLAVTSSQEARAERVWGETARGPFDDENFHDDFETAALLESLADEDELGPPTQPPDM</sequence>
<evidence type="ECO:0000313" key="3">
    <source>
        <dbReference type="Proteomes" id="UP000660262"/>
    </source>
</evidence>
<evidence type="ECO:0008006" key="4">
    <source>
        <dbReference type="Google" id="ProtNLM"/>
    </source>
</evidence>
<keyword evidence="3" id="KW-1185">Reference proteome</keyword>
<proteinExistence type="predicted"/>
<name>A0A830HN59_9CHLO</name>
<evidence type="ECO:0000313" key="2">
    <source>
        <dbReference type="EMBL" id="GHP08065.1"/>
    </source>
</evidence>
<reference evidence="2" key="1">
    <citation type="submission" date="2020-10" db="EMBL/GenBank/DDBJ databases">
        <title>Unveiling of a novel bifunctional photoreceptor, Dualchrome1, isolated from a cosmopolitan green alga.</title>
        <authorList>
            <person name="Suzuki S."/>
            <person name="Kawachi M."/>
        </authorList>
    </citation>
    <scope>NUCLEOTIDE SEQUENCE</scope>
    <source>
        <strain evidence="2">NIES 2893</strain>
    </source>
</reference>
<dbReference type="EMBL" id="BNJQ01000019">
    <property type="protein sequence ID" value="GHP08065.1"/>
    <property type="molecule type" value="Genomic_DNA"/>
</dbReference>
<gene>
    <name evidence="2" type="ORF">PPROV_000680700</name>
</gene>
<protein>
    <recommendedName>
        <fullName evidence="4">SAM domain-containing protein</fullName>
    </recommendedName>
</protein>
<feature type="compositionally biased region" description="Basic and acidic residues" evidence="1">
    <location>
        <begin position="112"/>
        <end position="129"/>
    </location>
</feature>
<accession>A0A830HN59</accession>
<organism evidence="2 3">
    <name type="scientific">Pycnococcus provasolii</name>
    <dbReference type="NCBI Taxonomy" id="41880"/>
    <lineage>
        <taxon>Eukaryota</taxon>
        <taxon>Viridiplantae</taxon>
        <taxon>Chlorophyta</taxon>
        <taxon>Pseudoscourfieldiophyceae</taxon>
        <taxon>Pseudoscourfieldiales</taxon>
        <taxon>Pycnococcaceae</taxon>
        <taxon>Pycnococcus</taxon>
    </lineage>
</organism>
<dbReference type="OrthoDB" id="2155283at2759"/>
<feature type="compositionally biased region" description="Basic residues" evidence="1">
    <location>
        <begin position="153"/>
        <end position="162"/>
    </location>
</feature>
<feature type="region of interest" description="Disordered" evidence="1">
    <location>
        <begin position="106"/>
        <end position="192"/>
    </location>
</feature>
<dbReference type="Proteomes" id="UP000660262">
    <property type="component" value="Unassembled WGS sequence"/>
</dbReference>